<sequence length="346" mass="38832">MAHKPEQKEGSSSDSSNILSPQTRPTERSSSPGGACPPFWAPGDRPGYKGVLDRHRRKMRLFRSIRLDAKQLRHVLTFMQHNYIPEGVEWTSDILFAYVPRTFEGATTTEIIAGQALFHAITPSLDAIFQTTHSNVLALNKSPRYIVFEFFWNGSPPVVPIELQDLPSIKLTHEEPEEIYPDAVEAGWLGERRLVLVTAGHIVDSADLIQVQDEEQDNNTYKSQVVPEFERIGGIPLYRRGEPINPLLASLNETCLLETDQISRSALRRVGDHVDCNRFNPDSSINYTDATSLSAFDPKLGDIDRLRHLLLEGGPIRAFKCGATSRYTTGFLCQVKRISMKRTCIG</sequence>
<protein>
    <submittedName>
        <fullName evidence="2">Uncharacterized protein</fullName>
    </submittedName>
</protein>
<gene>
    <name evidence="2" type="ORF">H103_04962</name>
</gene>
<organism evidence="2">
    <name type="scientific">Trichophyton rubrum CBS 288.86</name>
    <dbReference type="NCBI Taxonomy" id="1215330"/>
    <lineage>
        <taxon>Eukaryota</taxon>
        <taxon>Fungi</taxon>
        <taxon>Dikarya</taxon>
        <taxon>Ascomycota</taxon>
        <taxon>Pezizomycotina</taxon>
        <taxon>Eurotiomycetes</taxon>
        <taxon>Eurotiomycetidae</taxon>
        <taxon>Onygenales</taxon>
        <taxon>Arthrodermataceae</taxon>
        <taxon>Trichophyton</taxon>
    </lineage>
</organism>
<feature type="compositionally biased region" description="Polar residues" evidence="1">
    <location>
        <begin position="12"/>
        <end position="32"/>
    </location>
</feature>
<accession>A0A022W189</accession>
<dbReference type="Proteomes" id="UP000023758">
    <property type="component" value="Unassembled WGS sequence"/>
</dbReference>
<name>A0A022W189_TRIRU</name>
<dbReference type="AlphaFoldDB" id="A0A022W189"/>
<dbReference type="HOGENOM" id="CLU_057911_0_0_1"/>
<proteinExistence type="predicted"/>
<feature type="compositionally biased region" description="Basic and acidic residues" evidence="1">
    <location>
        <begin position="1"/>
        <end position="11"/>
    </location>
</feature>
<feature type="region of interest" description="Disordered" evidence="1">
    <location>
        <begin position="1"/>
        <end position="42"/>
    </location>
</feature>
<dbReference type="OrthoDB" id="4173262at2759"/>
<dbReference type="EMBL" id="KK207862">
    <property type="protein sequence ID" value="EZF51808.1"/>
    <property type="molecule type" value="Genomic_DNA"/>
</dbReference>
<reference evidence="2" key="1">
    <citation type="submission" date="2014-02" db="EMBL/GenBank/DDBJ databases">
        <title>The Genome Sequence of Trichophyton rubrum (morphotype fischeri) CBS 288.86.</title>
        <authorList>
            <consortium name="The Broad Institute Genomics Platform"/>
            <person name="Cuomo C.A."/>
            <person name="White T.C."/>
            <person name="Graser Y."/>
            <person name="Martinez-Rossi N."/>
            <person name="Heitman J."/>
            <person name="Young S.K."/>
            <person name="Zeng Q."/>
            <person name="Gargeya S."/>
            <person name="Abouelleil A."/>
            <person name="Alvarado L."/>
            <person name="Chapman S.B."/>
            <person name="Gainer-Dewar J."/>
            <person name="Goldberg J."/>
            <person name="Griggs A."/>
            <person name="Gujja S."/>
            <person name="Hansen M."/>
            <person name="Howarth C."/>
            <person name="Imamovic A."/>
            <person name="Larimer J."/>
            <person name="Martinez D."/>
            <person name="Murphy C."/>
            <person name="Pearson M.D."/>
            <person name="Persinoti G."/>
            <person name="Poon T."/>
            <person name="Priest M."/>
            <person name="Roberts A.D."/>
            <person name="Saif S."/>
            <person name="Shea T.D."/>
            <person name="Sykes S.N."/>
            <person name="Wortman J."/>
            <person name="Nusbaum C."/>
            <person name="Birren B."/>
        </authorList>
    </citation>
    <scope>NUCLEOTIDE SEQUENCE [LARGE SCALE GENOMIC DNA]</scope>
    <source>
        <strain evidence="2">CBS 288.86</strain>
    </source>
</reference>
<evidence type="ECO:0000256" key="1">
    <source>
        <dbReference type="SAM" id="MobiDB-lite"/>
    </source>
</evidence>
<evidence type="ECO:0000313" key="2">
    <source>
        <dbReference type="EMBL" id="EZF51808.1"/>
    </source>
</evidence>